<dbReference type="Proteomes" id="UP000187001">
    <property type="component" value="Unassembled WGS sequence"/>
</dbReference>
<protein>
    <submittedName>
        <fullName evidence="1">Uncharacterized protein</fullName>
    </submittedName>
</protein>
<name>A0ABD6QTA1_MYCFO</name>
<organism evidence="1 2">
    <name type="scientific">Mycolicibacterium fortuitum</name>
    <name type="common">Mycobacterium fortuitum</name>
    <dbReference type="NCBI Taxonomy" id="1766"/>
    <lineage>
        <taxon>Bacteria</taxon>
        <taxon>Bacillati</taxon>
        <taxon>Actinomycetota</taxon>
        <taxon>Actinomycetes</taxon>
        <taxon>Mycobacteriales</taxon>
        <taxon>Mycobacteriaceae</taxon>
        <taxon>Mycolicibacterium</taxon>
    </lineage>
</organism>
<evidence type="ECO:0000313" key="1">
    <source>
        <dbReference type="EMBL" id="OMC52023.1"/>
    </source>
</evidence>
<dbReference type="EMBL" id="MBER01000010">
    <property type="protein sequence ID" value="OMC52023.1"/>
    <property type="molecule type" value="Genomic_DNA"/>
</dbReference>
<evidence type="ECO:0000313" key="2">
    <source>
        <dbReference type="Proteomes" id="UP000187001"/>
    </source>
</evidence>
<proteinExistence type="predicted"/>
<accession>A0ABD6QTA1</accession>
<comment type="caution">
    <text evidence="1">The sequence shown here is derived from an EMBL/GenBank/DDBJ whole genome shotgun (WGS) entry which is preliminary data.</text>
</comment>
<gene>
    <name evidence="1" type="ORF">A5742_17295</name>
</gene>
<sequence>MITLATGLLLAVGSPRNRASIRACLESVPLQDYQSILRAARKGPVPDDPAIRQAAAKLAAVLSRGHGGTSRVMPWLCGFLLVNQVAQVCIASRPVVLRDVFLVVIWSGLTVYWRLYPSLIDTRYELLSTHEGGDAPT</sequence>
<reference evidence="1 2" key="1">
    <citation type="submission" date="2016-07" db="EMBL/GenBank/DDBJ databases">
        <authorList>
            <person name="Sutton G."/>
            <person name="Brinkac L."/>
            <person name="Sanka R."/>
            <person name="Adams M."/>
            <person name="Lau E."/>
            <person name="Kumar A."/>
            <person name="Macaden R."/>
        </authorList>
    </citation>
    <scope>NUCLEOTIDE SEQUENCE [LARGE SCALE GENOMIC DNA]</scope>
    <source>
        <strain evidence="1 2">GA-0871</strain>
    </source>
</reference>
<dbReference type="AlphaFoldDB" id="A0ABD6QTA1"/>